<dbReference type="GO" id="GO:0005634">
    <property type="term" value="C:nucleus"/>
    <property type="evidence" value="ECO:0007669"/>
    <property type="project" value="UniProtKB-SubCell"/>
</dbReference>
<accession>A0A8X7NBE9</accession>
<sequence>MSEPRQGPSEDPLSSRWDFSRQEPSSPPKTVPASNSPGPGAGDQALRDRSLQAPIPSSPSTFSFTMRYGRPSRSAEGIRLNVDQAQNVDTRLPGSGQNRHAQGWKLRSNTWTQASQSYSQTMSSPTFPFPSPQSSRINAPRPATGPTIPNPGPTLAPISSLETSNPRQSFRQTYERRHEHATTSPSALEQVRLSSSSGQDPPPPHHSSFSPTSEDQDPSTSQVRDDYRIAASGLVKTMTAGLSLEEAEEAPPPSLSSMFLDSRGEPRRYALRVAEQPAHGRLCGFTTRDRRMIDPTPIVSLQIFDRNGDLDVQAMMAPHLLVQVILQATDGTDRALVINPANDTPVRVMEGVQVQNGTYVSEDKTTYFAFPDLSVRLAGRFHLLFSLISTAGTSLTRESSQEFEVYAPRRFPGVRQSSELTRRLAERGVKVHLRNRGSSAQ</sequence>
<feature type="domain" description="Velvet" evidence="6">
    <location>
        <begin position="264"/>
        <end position="434"/>
    </location>
</feature>
<comment type="caution">
    <text evidence="7">The sequence shown here is derived from an EMBL/GenBank/DDBJ whole genome shotgun (WGS) entry which is preliminary data.</text>
</comment>
<feature type="compositionally biased region" description="Polar residues" evidence="5">
    <location>
        <begin position="107"/>
        <end position="118"/>
    </location>
</feature>
<feature type="compositionally biased region" description="Polar residues" evidence="5">
    <location>
        <begin position="83"/>
        <end position="100"/>
    </location>
</feature>
<evidence type="ECO:0000256" key="1">
    <source>
        <dbReference type="ARBA" id="ARBA00004123"/>
    </source>
</evidence>
<evidence type="ECO:0000313" key="8">
    <source>
        <dbReference type="Proteomes" id="UP000078113"/>
    </source>
</evidence>
<comment type="subcellular location">
    <subcellularLocation>
        <location evidence="1">Nucleus</location>
    </subcellularLocation>
</comment>
<dbReference type="Gene3D" id="2.60.40.3960">
    <property type="entry name" value="Velvet domain"/>
    <property type="match status" value="1"/>
</dbReference>
<keyword evidence="8" id="KW-1185">Reference proteome</keyword>
<dbReference type="PANTHER" id="PTHR33572:SF15">
    <property type="entry name" value="VELVET DOMAIN-CONTAINING PROTEIN"/>
    <property type="match status" value="1"/>
</dbReference>
<feature type="compositionally biased region" description="Polar residues" evidence="5">
    <location>
        <begin position="182"/>
        <end position="199"/>
    </location>
</feature>
<reference evidence="7" key="2">
    <citation type="journal article" date="2019" name="IMA Fungus">
        <title>Genome sequencing and comparison of five Tilletia species to identify candidate genes for the detection of regulated species infecting wheat.</title>
        <authorList>
            <person name="Nguyen H.D.T."/>
            <person name="Sultana T."/>
            <person name="Kesanakurti P."/>
            <person name="Hambleton S."/>
        </authorList>
    </citation>
    <scope>NUCLEOTIDE SEQUENCE</scope>
    <source>
        <strain evidence="7">DAOMC 236422</strain>
    </source>
</reference>
<feature type="region of interest" description="Disordered" evidence="5">
    <location>
        <begin position="1"/>
        <end position="223"/>
    </location>
</feature>
<evidence type="ECO:0000313" key="7">
    <source>
        <dbReference type="EMBL" id="KAE8269424.1"/>
    </source>
</evidence>
<feature type="compositionally biased region" description="Polar residues" evidence="5">
    <location>
        <begin position="160"/>
        <end position="172"/>
    </location>
</feature>
<reference evidence="7" key="1">
    <citation type="submission" date="2016-04" db="EMBL/GenBank/DDBJ databases">
        <authorList>
            <person name="Nguyen H.D."/>
            <person name="Samba Siva P."/>
            <person name="Cullis J."/>
            <person name="Levesque C.A."/>
            <person name="Hambleton S."/>
        </authorList>
    </citation>
    <scope>NUCLEOTIDE SEQUENCE</scope>
    <source>
        <strain evidence="7">DAOMC 236422</strain>
    </source>
</reference>
<evidence type="ECO:0000259" key="6">
    <source>
        <dbReference type="PROSITE" id="PS51821"/>
    </source>
</evidence>
<keyword evidence="4" id="KW-0539">Nucleus</keyword>
<dbReference type="InterPro" id="IPR021740">
    <property type="entry name" value="Velvet"/>
</dbReference>
<dbReference type="PANTHER" id="PTHR33572">
    <property type="entry name" value="SPORE DEVELOPMENT REGULATOR VOSA"/>
    <property type="match status" value="1"/>
</dbReference>
<proteinExistence type="predicted"/>
<dbReference type="InterPro" id="IPR038491">
    <property type="entry name" value="Velvet_dom_sf"/>
</dbReference>
<dbReference type="Proteomes" id="UP000078113">
    <property type="component" value="Unassembled WGS sequence"/>
</dbReference>
<keyword evidence="3" id="KW-0804">Transcription</keyword>
<dbReference type="AlphaFoldDB" id="A0A8X7NBE9"/>
<dbReference type="Pfam" id="PF11754">
    <property type="entry name" value="Velvet"/>
    <property type="match status" value="2"/>
</dbReference>
<evidence type="ECO:0000256" key="3">
    <source>
        <dbReference type="ARBA" id="ARBA00023163"/>
    </source>
</evidence>
<organism evidence="7 8">
    <name type="scientific">Tilletia walkeri</name>
    <dbReference type="NCBI Taxonomy" id="117179"/>
    <lineage>
        <taxon>Eukaryota</taxon>
        <taxon>Fungi</taxon>
        <taxon>Dikarya</taxon>
        <taxon>Basidiomycota</taxon>
        <taxon>Ustilaginomycotina</taxon>
        <taxon>Exobasidiomycetes</taxon>
        <taxon>Tilletiales</taxon>
        <taxon>Tilletiaceae</taxon>
        <taxon>Tilletia</taxon>
    </lineage>
</organism>
<evidence type="ECO:0000256" key="4">
    <source>
        <dbReference type="ARBA" id="ARBA00023242"/>
    </source>
</evidence>
<dbReference type="InterPro" id="IPR037525">
    <property type="entry name" value="Velvet_dom"/>
</dbReference>
<dbReference type="EMBL" id="LWDG02000094">
    <property type="protein sequence ID" value="KAE8269424.1"/>
    <property type="molecule type" value="Genomic_DNA"/>
</dbReference>
<keyword evidence="2" id="KW-0805">Transcription regulation</keyword>
<protein>
    <recommendedName>
        <fullName evidence="6">Velvet domain-containing protein</fullName>
    </recommendedName>
</protein>
<name>A0A8X7NBE9_9BASI</name>
<gene>
    <name evidence="7" type="ORF">A4X09_0g2900</name>
</gene>
<evidence type="ECO:0000256" key="2">
    <source>
        <dbReference type="ARBA" id="ARBA00023015"/>
    </source>
</evidence>
<evidence type="ECO:0000256" key="5">
    <source>
        <dbReference type="SAM" id="MobiDB-lite"/>
    </source>
</evidence>
<dbReference type="PROSITE" id="PS51821">
    <property type="entry name" value="VELVET"/>
    <property type="match status" value="1"/>
</dbReference>